<reference evidence="2 3" key="1">
    <citation type="submission" date="2016-07" db="EMBL/GenBank/DDBJ databases">
        <title>Pervasive Adenine N6-methylation of Active Genes in Fungi.</title>
        <authorList>
            <consortium name="DOE Joint Genome Institute"/>
            <person name="Mondo S.J."/>
            <person name="Dannebaum R.O."/>
            <person name="Kuo R.C."/>
            <person name="Labutti K."/>
            <person name="Haridas S."/>
            <person name="Kuo A."/>
            <person name="Salamov A."/>
            <person name="Ahrendt S.R."/>
            <person name="Lipzen A."/>
            <person name="Sullivan W."/>
            <person name="Andreopoulos W.B."/>
            <person name="Clum A."/>
            <person name="Lindquist E."/>
            <person name="Daum C."/>
            <person name="Ramamoorthy G.K."/>
            <person name="Gryganskyi A."/>
            <person name="Culley D."/>
            <person name="Magnuson J.K."/>
            <person name="James T.Y."/>
            <person name="O'Malley M.A."/>
            <person name="Stajich J.E."/>
            <person name="Spatafora J.W."/>
            <person name="Visel A."/>
            <person name="Grigoriev I.V."/>
        </authorList>
    </citation>
    <scope>NUCLEOTIDE SEQUENCE [LARGE SCALE GENOMIC DNA]</scope>
    <source>
        <strain evidence="2 3">NRRL 1336</strain>
    </source>
</reference>
<dbReference type="Proteomes" id="UP000193560">
    <property type="component" value="Unassembled WGS sequence"/>
</dbReference>
<dbReference type="AlphaFoldDB" id="A0A1X2ITC6"/>
<keyword evidence="1" id="KW-0472">Membrane</keyword>
<comment type="caution">
    <text evidence="2">The sequence shown here is derived from an EMBL/GenBank/DDBJ whole genome shotgun (WGS) entry which is preliminary data.</text>
</comment>
<dbReference type="EMBL" id="MCGE01000004">
    <property type="protein sequence ID" value="ORZ22046.1"/>
    <property type="molecule type" value="Genomic_DNA"/>
</dbReference>
<keyword evidence="1" id="KW-0812">Transmembrane</keyword>
<sequence>MISFRLVGFVTTENSLGPKKMGEKNFFFGRQGCYKAYVLFLFSFSLLCHWILALKKVNYILQ</sequence>
<evidence type="ECO:0000256" key="1">
    <source>
        <dbReference type="SAM" id="Phobius"/>
    </source>
</evidence>
<keyword evidence="3" id="KW-1185">Reference proteome</keyword>
<name>A0A1X2ITC6_9FUNG</name>
<proteinExistence type="predicted"/>
<gene>
    <name evidence="2" type="ORF">BCR42DRAFT_405380</name>
</gene>
<accession>A0A1X2ITC6</accession>
<feature type="transmembrane region" description="Helical" evidence="1">
    <location>
        <begin position="34"/>
        <end position="54"/>
    </location>
</feature>
<organism evidence="2 3">
    <name type="scientific">Absidia repens</name>
    <dbReference type="NCBI Taxonomy" id="90262"/>
    <lineage>
        <taxon>Eukaryota</taxon>
        <taxon>Fungi</taxon>
        <taxon>Fungi incertae sedis</taxon>
        <taxon>Mucoromycota</taxon>
        <taxon>Mucoromycotina</taxon>
        <taxon>Mucoromycetes</taxon>
        <taxon>Mucorales</taxon>
        <taxon>Cunninghamellaceae</taxon>
        <taxon>Absidia</taxon>
    </lineage>
</organism>
<evidence type="ECO:0000313" key="3">
    <source>
        <dbReference type="Proteomes" id="UP000193560"/>
    </source>
</evidence>
<keyword evidence="1" id="KW-1133">Transmembrane helix</keyword>
<evidence type="ECO:0000313" key="2">
    <source>
        <dbReference type="EMBL" id="ORZ22046.1"/>
    </source>
</evidence>
<protein>
    <submittedName>
        <fullName evidence="2">Uncharacterized protein</fullName>
    </submittedName>
</protein>